<keyword evidence="3" id="KW-1185">Reference proteome</keyword>
<accession>A0ABY3NH41</accession>
<evidence type="ECO:0000313" key="2">
    <source>
        <dbReference type="EMBL" id="TYO91936.1"/>
    </source>
</evidence>
<feature type="transmembrane region" description="Helical" evidence="1">
    <location>
        <begin position="41"/>
        <end position="61"/>
    </location>
</feature>
<feature type="transmembrane region" description="Helical" evidence="1">
    <location>
        <begin position="95"/>
        <end position="115"/>
    </location>
</feature>
<keyword evidence="1" id="KW-0812">Transmembrane</keyword>
<evidence type="ECO:0000313" key="3">
    <source>
        <dbReference type="Proteomes" id="UP000324513"/>
    </source>
</evidence>
<feature type="transmembrane region" description="Helical" evidence="1">
    <location>
        <begin position="16"/>
        <end position="35"/>
    </location>
</feature>
<proteinExistence type="predicted"/>
<evidence type="ECO:0000256" key="1">
    <source>
        <dbReference type="SAM" id="Phobius"/>
    </source>
</evidence>
<sequence length="186" mass="21226">MFKKLNFTKSIINNQYLIISSGVIFIITGISYFTVSNIHVCLFLTGLSFMISSLLNIIFFFKNRYTIEGWGFYLVFLMIVLNGGLYFLLNTEAGITLGIGIICLFNLFIFLGFMIDLKKYAFSNSNLLITVNIIIIIFSIILLIKSPSTLSTAINIILVGSNFIFLDFELKKLKKRYAYIKQLTKI</sequence>
<reference evidence="2 3" key="1">
    <citation type="submission" date="2019-07" db="EMBL/GenBank/DDBJ databases">
        <title>Genomic Encyclopedia of Archaeal and Bacterial Type Strains, Phase II (KMG-II): from individual species to whole genera.</title>
        <authorList>
            <person name="Goeker M."/>
        </authorList>
    </citation>
    <scope>NUCLEOTIDE SEQUENCE [LARGE SCALE GENOMIC DNA]</scope>
    <source>
        <strain evidence="2 3">DSM 14571</strain>
    </source>
</reference>
<keyword evidence="1" id="KW-1133">Transmembrane helix</keyword>
<feature type="transmembrane region" description="Helical" evidence="1">
    <location>
        <begin position="70"/>
        <end position="89"/>
    </location>
</feature>
<comment type="caution">
    <text evidence="2">The sequence shown here is derived from an EMBL/GenBank/DDBJ whole genome shotgun (WGS) entry which is preliminary data.</text>
</comment>
<feature type="transmembrane region" description="Helical" evidence="1">
    <location>
        <begin position="127"/>
        <end position="144"/>
    </location>
</feature>
<name>A0ABY3NH41_ELIMR</name>
<evidence type="ECO:0008006" key="4">
    <source>
        <dbReference type="Google" id="ProtNLM"/>
    </source>
</evidence>
<protein>
    <recommendedName>
        <fullName evidence="4">Acid-resistance membrane protein</fullName>
    </recommendedName>
</protein>
<keyword evidence="1" id="KW-0472">Membrane</keyword>
<organism evidence="2 3">
    <name type="scientific">Elizabethkingia miricola</name>
    <name type="common">Chryseobacterium miricola</name>
    <dbReference type="NCBI Taxonomy" id="172045"/>
    <lineage>
        <taxon>Bacteria</taxon>
        <taxon>Pseudomonadati</taxon>
        <taxon>Bacteroidota</taxon>
        <taxon>Flavobacteriia</taxon>
        <taxon>Flavobacteriales</taxon>
        <taxon>Weeksellaceae</taxon>
        <taxon>Elizabethkingia</taxon>
    </lineage>
</organism>
<feature type="transmembrane region" description="Helical" evidence="1">
    <location>
        <begin position="150"/>
        <end position="168"/>
    </location>
</feature>
<dbReference type="Proteomes" id="UP000324513">
    <property type="component" value="Unassembled WGS sequence"/>
</dbReference>
<dbReference type="EMBL" id="VNHK01000006">
    <property type="protein sequence ID" value="TYO91936.1"/>
    <property type="molecule type" value="Genomic_DNA"/>
</dbReference>
<gene>
    <name evidence="2" type="ORF">LX74_02187</name>
</gene>